<accession>A0AAV2CHE2</accession>
<dbReference type="EMBL" id="OZ034813">
    <property type="protein sequence ID" value="CAL1355160.1"/>
    <property type="molecule type" value="Genomic_DNA"/>
</dbReference>
<evidence type="ECO:0000313" key="2">
    <source>
        <dbReference type="EMBL" id="CAL1355160.1"/>
    </source>
</evidence>
<sequence>MKSRKAAFWKEAINDEKDSIMANNTWVLVDLPPGCKPLGSKWIFKKKRRVDGTIDKFKTRLVIQGFRQKHGIDYFDTYAPVARISTIRLLIALASIHNLIITASLNGDLDEEIYMKNPKDLWCLVKSIKCEN</sequence>
<dbReference type="InterPro" id="IPR013103">
    <property type="entry name" value="RVT_2"/>
</dbReference>
<organism evidence="2 3">
    <name type="scientific">Linum trigynum</name>
    <dbReference type="NCBI Taxonomy" id="586398"/>
    <lineage>
        <taxon>Eukaryota</taxon>
        <taxon>Viridiplantae</taxon>
        <taxon>Streptophyta</taxon>
        <taxon>Embryophyta</taxon>
        <taxon>Tracheophyta</taxon>
        <taxon>Spermatophyta</taxon>
        <taxon>Magnoliopsida</taxon>
        <taxon>eudicotyledons</taxon>
        <taxon>Gunneridae</taxon>
        <taxon>Pentapetalae</taxon>
        <taxon>rosids</taxon>
        <taxon>fabids</taxon>
        <taxon>Malpighiales</taxon>
        <taxon>Linaceae</taxon>
        <taxon>Linum</taxon>
    </lineage>
</organism>
<proteinExistence type="predicted"/>
<dbReference type="Pfam" id="PF07727">
    <property type="entry name" value="RVT_2"/>
    <property type="match status" value="1"/>
</dbReference>
<gene>
    <name evidence="2" type="ORF">LTRI10_LOCUS2935</name>
</gene>
<protein>
    <recommendedName>
        <fullName evidence="1">Reverse transcriptase Ty1/copia-type domain-containing protein</fullName>
    </recommendedName>
</protein>
<evidence type="ECO:0000259" key="1">
    <source>
        <dbReference type="Pfam" id="PF07727"/>
    </source>
</evidence>
<feature type="domain" description="Reverse transcriptase Ty1/copia-type" evidence="1">
    <location>
        <begin position="23"/>
        <end position="119"/>
    </location>
</feature>
<keyword evidence="3" id="KW-1185">Reference proteome</keyword>
<reference evidence="2 3" key="1">
    <citation type="submission" date="2024-04" db="EMBL/GenBank/DDBJ databases">
        <authorList>
            <person name="Fracassetti M."/>
        </authorList>
    </citation>
    <scope>NUCLEOTIDE SEQUENCE [LARGE SCALE GENOMIC DNA]</scope>
</reference>
<dbReference type="Proteomes" id="UP001497516">
    <property type="component" value="Chromosome 1"/>
</dbReference>
<name>A0AAV2CHE2_9ROSI</name>
<dbReference type="AlphaFoldDB" id="A0AAV2CHE2"/>
<evidence type="ECO:0000313" key="3">
    <source>
        <dbReference type="Proteomes" id="UP001497516"/>
    </source>
</evidence>